<dbReference type="EMBL" id="FNVT01000013">
    <property type="protein sequence ID" value="SEG99671.1"/>
    <property type="molecule type" value="Genomic_DNA"/>
</dbReference>
<name>A0A1H6ERG3_9ACTN</name>
<reference evidence="1 2" key="1">
    <citation type="submission" date="2016-10" db="EMBL/GenBank/DDBJ databases">
        <authorList>
            <person name="de Groot N.N."/>
        </authorList>
    </citation>
    <scope>NUCLEOTIDE SEQUENCE [LARGE SCALE GENOMIC DNA]</scope>
    <source>
        <strain evidence="1 2">CGMCC 4.7037</strain>
    </source>
</reference>
<proteinExistence type="predicted"/>
<dbReference type="Proteomes" id="UP000236732">
    <property type="component" value="Unassembled WGS sequence"/>
</dbReference>
<organism evidence="1 2">
    <name type="scientific">Nonomuraea solani</name>
    <dbReference type="NCBI Taxonomy" id="1144553"/>
    <lineage>
        <taxon>Bacteria</taxon>
        <taxon>Bacillati</taxon>
        <taxon>Actinomycetota</taxon>
        <taxon>Actinomycetes</taxon>
        <taxon>Streptosporangiales</taxon>
        <taxon>Streptosporangiaceae</taxon>
        <taxon>Nonomuraea</taxon>
    </lineage>
</organism>
<dbReference type="AlphaFoldDB" id="A0A1H6ERG3"/>
<evidence type="ECO:0000313" key="2">
    <source>
        <dbReference type="Proteomes" id="UP000236732"/>
    </source>
</evidence>
<sequence length="52" mass="5701">MIRFMCHDDGAECWFAGIDDQECGGRFGRYLFEEAFSSGAAVRAVPSGPRPS</sequence>
<accession>A0A1H6ERG3</accession>
<keyword evidence="2" id="KW-1185">Reference proteome</keyword>
<gene>
    <name evidence="1" type="ORF">SAMN05444920_113267</name>
</gene>
<evidence type="ECO:0000313" key="1">
    <source>
        <dbReference type="EMBL" id="SEG99671.1"/>
    </source>
</evidence>
<protein>
    <submittedName>
        <fullName evidence="1">Uncharacterized protein</fullName>
    </submittedName>
</protein>